<evidence type="ECO:0000256" key="13">
    <source>
        <dbReference type="ARBA" id="ARBA00023316"/>
    </source>
</evidence>
<keyword evidence="12" id="KW-0131">Cell cycle</keyword>
<reference evidence="23" key="1">
    <citation type="submission" date="2021-12" db="EMBL/GenBank/DDBJ databases">
        <title>Alicyclobacillaceae gen. nov., sp. nov., isolated from chalcocite enrichment system.</title>
        <authorList>
            <person name="Jiang Z."/>
        </authorList>
    </citation>
    <scope>NUCLEOTIDE SEQUENCE</scope>
    <source>
        <strain evidence="23">MYW30-H2</strain>
    </source>
</reference>
<evidence type="ECO:0000256" key="18">
    <source>
        <dbReference type="ARBA" id="ARBA00041418"/>
    </source>
</evidence>
<evidence type="ECO:0000313" key="24">
    <source>
        <dbReference type="Proteomes" id="UP000830167"/>
    </source>
</evidence>
<keyword evidence="6" id="KW-0808">Transferase</keyword>
<evidence type="ECO:0000256" key="1">
    <source>
        <dbReference type="ARBA" id="ARBA00004651"/>
    </source>
</evidence>
<feature type="transmembrane region" description="Helical" evidence="22">
    <location>
        <begin position="144"/>
        <end position="161"/>
    </location>
</feature>
<dbReference type="InterPro" id="IPR001182">
    <property type="entry name" value="FtsW/RodA"/>
</dbReference>
<evidence type="ECO:0000256" key="17">
    <source>
        <dbReference type="ARBA" id="ARBA00041185"/>
    </source>
</evidence>
<name>A0ABY4CIY4_9BACL</name>
<evidence type="ECO:0000313" key="23">
    <source>
        <dbReference type="EMBL" id="UOF90467.1"/>
    </source>
</evidence>
<keyword evidence="10 22" id="KW-1133">Transmembrane helix</keyword>
<evidence type="ECO:0000256" key="7">
    <source>
        <dbReference type="ARBA" id="ARBA00022692"/>
    </source>
</evidence>
<accession>A0ABY4CIY4</accession>
<evidence type="ECO:0000256" key="6">
    <source>
        <dbReference type="ARBA" id="ARBA00022679"/>
    </source>
</evidence>
<dbReference type="NCBIfam" id="TIGR02614">
    <property type="entry name" value="ftsW"/>
    <property type="match status" value="1"/>
</dbReference>
<organism evidence="23 24">
    <name type="scientific">Fodinisporobacter ferrooxydans</name>
    <dbReference type="NCBI Taxonomy" id="2901836"/>
    <lineage>
        <taxon>Bacteria</taxon>
        <taxon>Bacillati</taxon>
        <taxon>Bacillota</taxon>
        <taxon>Bacilli</taxon>
        <taxon>Bacillales</taxon>
        <taxon>Alicyclobacillaceae</taxon>
        <taxon>Fodinisporobacter</taxon>
    </lineage>
</organism>
<gene>
    <name evidence="23" type="primary">ftsW</name>
    <name evidence="23" type="ORF">LSG31_21855</name>
</gene>
<comment type="catalytic activity">
    <reaction evidence="20">
        <text>[GlcNAc-(1-&gt;4)-Mur2Ac(oyl-L-Ala-gamma-D-Glu-L-Lys-D-Ala-D-Ala)](n)-di-trans,octa-cis-undecaprenyl diphosphate + beta-D-GlcNAc-(1-&gt;4)-Mur2Ac(oyl-L-Ala-gamma-D-Glu-L-Lys-D-Ala-D-Ala)-di-trans,octa-cis-undecaprenyl diphosphate = [GlcNAc-(1-&gt;4)-Mur2Ac(oyl-L-Ala-gamma-D-Glu-L-Lys-D-Ala-D-Ala)](n+1)-di-trans,octa-cis-undecaprenyl diphosphate + di-trans,octa-cis-undecaprenyl diphosphate + H(+)</text>
        <dbReference type="Rhea" id="RHEA:23708"/>
        <dbReference type="Rhea" id="RHEA-COMP:9602"/>
        <dbReference type="Rhea" id="RHEA-COMP:9603"/>
        <dbReference type="ChEBI" id="CHEBI:15378"/>
        <dbReference type="ChEBI" id="CHEBI:58405"/>
        <dbReference type="ChEBI" id="CHEBI:60033"/>
        <dbReference type="ChEBI" id="CHEBI:78435"/>
        <dbReference type="EC" id="2.4.99.28"/>
    </reaction>
</comment>
<feature type="transmembrane region" description="Helical" evidence="22">
    <location>
        <begin position="306"/>
        <end position="328"/>
    </location>
</feature>
<evidence type="ECO:0000256" key="15">
    <source>
        <dbReference type="ARBA" id="ARBA00033270"/>
    </source>
</evidence>
<comment type="subcellular location">
    <subcellularLocation>
        <location evidence="1">Cell membrane</location>
        <topology evidence="1">Multi-pass membrane protein</topology>
    </subcellularLocation>
</comment>
<comment type="pathway">
    <text evidence="2">Cell wall biogenesis; peptidoglycan biosynthesis.</text>
</comment>
<feature type="transmembrane region" description="Helical" evidence="22">
    <location>
        <begin position="116"/>
        <end position="132"/>
    </location>
</feature>
<dbReference type="InterPro" id="IPR018365">
    <property type="entry name" value="Cell_cycle_FtsW-rel_CS"/>
</dbReference>
<feature type="transmembrane region" description="Helical" evidence="22">
    <location>
        <begin position="340"/>
        <end position="361"/>
    </location>
</feature>
<feature type="transmembrane region" description="Helical" evidence="22">
    <location>
        <begin position="167"/>
        <end position="184"/>
    </location>
</feature>
<evidence type="ECO:0000256" key="5">
    <source>
        <dbReference type="ARBA" id="ARBA00022676"/>
    </source>
</evidence>
<feature type="transmembrane region" description="Helical" evidence="22">
    <location>
        <begin position="274"/>
        <end position="294"/>
    </location>
</feature>
<dbReference type="PANTHER" id="PTHR30474:SF2">
    <property type="entry name" value="PEPTIDOGLYCAN GLYCOSYLTRANSFERASE FTSW-RELATED"/>
    <property type="match status" value="1"/>
</dbReference>
<dbReference type="EC" id="2.4.99.28" evidence="19"/>
<sequence length="403" mass="44277">MQLPNRHKPDFILLFVTLLIVLLGIIMVFSASTVVALERYGVSSTYFFVRQLIYACIGLVVMFFCMNFTFTKWYNLSKIVLLVSVLSLVLVLFTHANADYGGKRWIHLGSVEFQPSEFAILGMIVYTSYLVNKKAEYITDLKRGILPPTLLIACVAGLIVIEPDLGTGLLLAGSTFSILFVAGVPFRFFGILVSLTFPIVLLLSYLHPWRWARITSFINPWNDPSDSSLQLIQSFIAINSGGIFGRGLGRSIEKYLYLPEAHTDFIFAILTEEWGWVGASFVILLFGILIVRGFKISRSVDNPFAAYLATGFTAMIAIGVTINIGMVIGLLPVTGIPLPFISYGGTALVLKMAAIGIVLNISRYTKIPASQASVPAYEHTTAIPAAAPFQPKVIAGKNTKLKK</sequence>
<protein>
    <recommendedName>
        <fullName evidence="17">Probable peptidoglycan glycosyltransferase FtsW</fullName>
        <ecNumber evidence="19">2.4.99.28</ecNumber>
    </recommendedName>
    <alternativeName>
        <fullName evidence="18">Cell division protein FtsW</fullName>
    </alternativeName>
    <alternativeName>
        <fullName evidence="15">Cell wall polymerase</fullName>
    </alternativeName>
    <alternativeName>
        <fullName evidence="14">Peptidoglycan polymerase</fullName>
    </alternativeName>
</protein>
<evidence type="ECO:0000256" key="14">
    <source>
        <dbReference type="ARBA" id="ARBA00032370"/>
    </source>
</evidence>
<dbReference type="PROSITE" id="PS00428">
    <property type="entry name" value="FTSW_RODA_SPOVE"/>
    <property type="match status" value="1"/>
</dbReference>
<evidence type="ECO:0000256" key="20">
    <source>
        <dbReference type="ARBA" id="ARBA00049902"/>
    </source>
</evidence>
<evidence type="ECO:0000256" key="8">
    <source>
        <dbReference type="ARBA" id="ARBA00022960"/>
    </source>
</evidence>
<evidence type="ECO:0000256" key="4">
    <source>
        <dbReference type="ARBA" id="ARBA00022618"/>
    </source>
</evidence>
<comment type="similarity">
    <text evidence="16">Belongs to the SEDS family. FtsW subfamily.</text>
</comment>
<evidence type="ECO:0000256" key="19">
    <source>
        <dbReference type="ARBA" id="ARBA00044770"/>
    </source>
</evidence>
<evidence type="ECO:0000256" key="12">
    <source>
        <dbReference type="ARBA" id="ARBA00023306"/>
    </source>
</evidence>
<evidence type="ECO:0000256" key="11">
    <source>
        <dbReference type="ARBA" id="ARBA00023136"/>
    </source>
</evidence>
<comment type="function">
    <text evidence="21">Peptidoglycan polymerase that is essential for cell division.</text>
</comment>
<evidence type="ECO:0000256" key="10">
    <source>
        <dbReference type="ARBA" id="ARBA00022989"/>
    </source>
</evidence>
<proteinExistence type="inferred from homology"/>
<keyword evidence="13" id="KW-0961">Cell wall biogenesis/degradation</keyword>
<evidence type="ECO:0000256" key="16">
    <source>
        <dbReference type="ARBA" id="ARBA00038053"/>
    </source>
</evidence>
<evidence type="ECO:0000256" key="21">
    <source>
        <dbReference type="ARBA" id="ARBA00049966"/>
    </source>
</evidence>
<feature type="transmembrane region" description="Helical" evidence="22">
    <location>
        <begin position="79"/>
        <end position="96"/>
    </location>
</feature>
<keyword evidence="3" id="KW-1003">Cell membrane</keyword>
<evidence type="ECO:0000256" key="22">
    <source>
        <dbReference type="SAM" id="Phobius"/>
    </source>
</evidence>
<evidence type="ECO:0000256" key="3">
    <source>
        <dbReference type="ARBA" id="ARBA00022475"/>
    </source>
</evidence>
<feature type="transmembrane region" description="Helical" evidence="22">
    <location>
        <begin position="52"/>
        <end position="70"/>
    </location>
</feature>
<dbReference type="InterPro" id="IPR013437">
    <property type="entry name" value="FtsW"/>
</dbReference>
<keyword evidence="5" id="KW-0328">Glycosyltransferase</keyword>
<keyword evidence="11 22" id="KW-0472">Membrane</keyword>
<evidence type="ECO:0000256" key="2">
    <source>
        <dbReference type="ARBA" id="ARBA00004752"/>
    </source>
</evidence>
<evidence type="ECO:0000256" key="9">
    <source>
        <dbReference type="ARBA" id="ARBA00022984"/>
    </source>
</evidence>
<dbReference type="EMBL" id="CP089291">
    <property type="protein sequence ID" value="UOF90467.1"/>
    <property type="molecule type" value="Genomic_DNA"/>
</dbReference>
<dbReference type="PANTHER" id="PTHR30474">
    <property type="entry name" value="CELL CYCLE PROTEIN"/>
    <property type="match status" value="1"/>
</dbReference>
<dbReference type="RefSeq" id="WP_347437162.1">
    <property type="nucleotide sequence ID" value="NZ_CP089291.1"/>
</dbReference>
<keyword evidence="4" id="KW-0132">Cell division</keyword>
<dbReference type="Pfam" id="PF01098">
    <property type="entry name" value="FTSW_RODA_SPOVE"/>
    <property type="match status" value="1"/>
</dbReference>
<keyword evidence="9" id="KW-0573">Peptidoglycan synthesis</keyword>
<keyword evidence="7 22" id="KW-0812">Transmembrane</keyword>
<keyword evidence="8" id="KW-0133">Cell shape</keyword>
<keyword evidence="24" id="KW-1185">Reference proteome</keyword>
<dbReference type="Proteomes" id="UP000830167">
    <property type="component" value="Chromosome"/>
</dbReference>
<feature type="transmembrane region" description="Helical" evidence="22">
    <location>
        <begin position="189"/>
        <end position="207"/>
    </location>
</feature>
<feature type="transmembrane region" description="Helical" evidence="22">
    <location>
        <begin position="12"/>
        <end position="32"/>
    </location>
</feature>